<sequence length="110" mass="12808">MDVTSRIQKYKRNVGESDFPDDLTFYLSRGTQSMYINLKRNHGINPNAEVFFVRTLEDGRTHLEKTPNIENERDITDETEKGMQNARDEITVTCAISDLCYKKGNELMRE</sequence>
<gene>
    <name evidence="2" type="ORF">CHS0354_034473</name>
</gene>
<accession>A0AAE0VGB2</accession>
<comment type="caution">
    <text evidence="2">The sequence shown here is derived from an EMBL/GenBank/DDBJ whole genome shotgun (WGS) entry which is preliminary data.</text>
</comment>
<reference evidence="2" key="3">
    <citation type="submission" date="2023-05" db="EMBL/GenBank/DDBJ databases">
        <authorList>
            <person name="Smith C.H."/>
        </authorList>
    </citation>
    <scope>NUCLEOTIDE SEQUENCE</scope>
    <source>
        <strain evidence="2">CHS0354</strain>
        <tissue evidence="2">Mantle</tissue>
    </source>
</reference>
<proteinExistence type="predicted"/>
<name>A0AAE0VGB2_9BIVA</name>
<reference evidence="2" key="1">
    <citation type="journal article" date="2021" name="Genome Biol. Evol.">
        <title>A High-Quality Reference Genome for a Parasitic Bivalve with Doubly Uniparental Inheritance (Bivalvia: Unionida).</title>
        <authorList>
            <person name="Smith C.H."/>
        </authorList>
    </citation>
    <scope>NUCLEOTIDE SEQUENCE</scope>
    <source>
        <strain evidence="2">CHS0354</strain>
    </source>
</reference>
<protein>
    <submittedName>
        <fullName evidence="2">Uncharacterized protein</fullName>
    </submittedName>
</protein>
<organism evidence="2 3">
    <name type="scientific">Potamilus streckersoni</name>
    <dbReference type="NCBI Taxonomy" id="2493646"/>
    <lineage>
        <taxon>Eukaryota</taxon>
        <taxon>Metazoa</taxon>
        <taxon>Spiralia</taxon>
        <taxon>Lophotrochozoa</taxon>
        <taxon>Mollusca</taxon>
        <taxon>Bivalvia</taxon>
        <taxon>Autobranchia</taxon>
        <taxon>Heteroconchia</taxon>
        <taxon>Palaeoheterodonta</taxon>
        <taxon>Unionida</taxon>
        <taxon>Unionoidea</taxon>
        <taxon>Unionidae</taxon>
        <taxon>Ambleminae</taxon>
        <taxon>Lampsilini</taxon>
        <taxon>Potamilus</taxon>
    </lineage>
</organism>
<dbReference type="AlphaFoldDB" id="A0AAE0VGB2"/>
<evidence type="ECO:0000256" key="1">
    <source>
        <dbReference type="SAM" id="MobiDB-lite"/>
    </source>
</evidence>
<evidence type="ECO:0000313" key="2">
    <source>
        <dbReference type="EMBL" id="KAK3575897.1"/>
    </source>
</evidence>
<evidence type="ECO:0000313" key="3">
    <source>
        <dbReference type="Proteomes" id="UP001195483"/>
    </source>
</evidence>
<feature type="region of interest" description="Disordered" evidence="1">
    <location>
        <begin position="63"/>
        <end position="84"/>
    </location>
</feature>
<keyword evidence="3" id="KW-1185">Reference proteome</keyword>
<dbReference type="Proteomes" id="UP001195483">
    <property type="component" value="Unassembled WGS sequence"/>
</dbReference>
<dbReference type="EMBL" id="JAEAOA010002022">
    <property type="protein sequence ID" value="KAK3575897.1"/>
    <property type="molecule type" value="Genomic_DNA"/>
</dbReference>
<reference evidence="2" key="2">
    <citation type="journal article" date="2021" name="Genome Biol. Evol.">
        <title>Developing a high-quality reference genome for a parasitic bivalve with doubly uniparental inheritance (Bivalvia: Unionida).</title>
        <authorList>
            <person name="Smith C.H."/>
        </authorList>
    </citation>
    <scope>NUCLEOTIDE SEQUENCE</scope>
    <source>
        <strain evidence="2">CHS0354</strain>
        <tissue evidence="2">Mantle</tissue>
    </source>
</reference>